<comment type="caution">
    <text evidence="1">The sequence shown here is derived from an EMBL/GenBank/DDBJ whole genome shotgun (WGS) entry which is preliminary data.</text>
</comment>
<dbReference type="EMBL" id="CM047589">
    <property type="protein sequence ID" value="KAI9920202.1"/>
    <property type="molecule type" value="Genomic_DNA"/>
</dbReference>
<proteinExistence type="predicted"/>
<reference evidence="1 2" key="1">
    <citation type="journal article" date="2022" name="bioRxiv">
        <title>The genome of the oomycete Peronosclerospora sorghi, a cosmopolitan pathogen of maize and sorghum, is inflated with dispersed pseudogenes.</title>
        <authorList>
            <person name="Fletcher K."/>
            <person name="Martin F."/>
            <person name="Isakeit T."/>
            <person name="Cavanaugh K."/>
            <person name="Magill C."/>
            <person name="Michelmore R."/>
        </authorList>
    </citation>
    <scope>NUCLEOTIDE SEQUENCE [LARGE SCALE GENOMIC DNA]</scope>
    <source>
        <strain evidence="1">P6</strain>
    </source>
</reference>
<protein>
    <submittedName>
        <fullName evidence="1">Uncharacterized protein</fullName>
    </submittedName>
</protein>
<accession>A0ACC0WP88</accession>
<evidence type="ECO:0000313" key="1">
    <source>
        <dbReference type="EMBL" id="KAI9920202.1"/>
    </source>
</evidence>
<organism evidence="1 2">
    <name type="scientific">Peronosclerospora sorghi</name>
    <dbReference type="NCBI Taxonomy" id="230839"/>
    <lineage>
        <taxon>Eukaryota</taxon>
        <taxon>Sar</taxon>
        <taxon>Stramenopiles</taxon>
        <taxon>Oomycota</taxon>
        <taxon>Peronosporomycetes</taxon>
        <taxon>Peronosporales</taxon>
        <taxon>Peronosporaceae</taxon>
        <taxon>Peronosclerospora</taxon>
    </lineage>
</organism>
<keyword evidence="2" id="KW-1185">Reference proteome</keyword>
<sequence>MEDQSSKMQWYKGKMVKRDYVTSGNIISDAAAADYVRSFQEALNSELDEYGDVQRTLTMLKGGALQLDFEIKIHVLRSARVAKYTFVLDPVSVERFDVLESKMRDQKEELEQLRKKLDVRHAHIELVASTKATSSSNLLWRAVESDSFFVNNETGEVSIHQRGFIVSPGWW</sequence>
<gene>
    <name evidence="1" type="ORF">PsorP6_015963</name>
</gene>
<name>A0ACC0WP88_9STRA</name>
<dbReference type="Proteomes" id="UP001163321">
    <property type="component" value="Chromosome 10"/>
</dbReference>
<evidence type="ECO:0000313" key="2">
    <source>
        <dbReference type="Proteomes" id="UP001163321"/>
    </source>
</evidence>